<dbReference type="EMBL" id="BJUY01000010">
    <property type="protein sequence ID" value="GEK91397.1"/>
    <property type="molecule type" value="Genomic_DNA"/>
</dbReference>
<dbReference type="GO" id="GO:0006083">
    <property type="term" value="P:acetate metabolic process"/>
    <property type="evidence" value="ECO:0007669"/>
    <property type="project" value="InterPro"/>
</dbReference>
<feature type="domain" description="Acetyl-CoA hydrolase/transferase C-terminal" evidence="4">
    <location>
        <begin position="266"/>
        <end position="427"/>
    </location>
</feature>
<evidence type="ECO:0000259" key="4">
    <source>
        <dbReference type="Pfam" id="PF13336"/>
    </source>
</evidence>
<dbReference type="Gene3D" id="3.40.1080.20">
    <property type="entry name" value="Acetyl-CoA hydrolase/transferase C-terminal domain"/>
    <property type="match status" value="1"/>
</dbReference>
<dbReference type="Proteomes" id="UP000321662">
    <property type="component" value="Unassembled WGS sequence"/>
</dbReference>
<dbReference type="InterPro" id="IPR037171">
    <property type="entry name" value="NagB/RpiA_transferase-like"/>
</dbReference>
<evidence type="ECO:0000256" key="2">
    <source>
        <dbReference type="ARBA" id="ARBA00022679"/>
    </source>
</evidence>
<comment type="caution">
    <text evidence="5">The sequence shown here is derived from an EMBL/GenBank/DDBJ whole genome shotgun (WGS) entry which is preliminary data.</text>
</comment>
<comment type="similarity">
    <text evidence="1">Belongs to the acetyl-CoA hydrolase/transferase family.</text>
</comment>
<keyword evidence="2 5" id="KW-0808">Transferase</keyword>
<dbReference type="Gene3D" id="3.30.750.70">
    <property type="entry name" value="4-hydroxybutyrate coenzyme like domains"/>
    <property type="match status" value="1"/>
</dbReference>
<gene>
    <name evidence="5" type="ORF">AKA01nite_10190</name>
</gene>
<dbReference type="SUPFAM" id="SSF100950">
    <property type="entry name" value="NagB/RpiA/CoA transferase-like"/>
    <property type="match status" value="2"/>
</dbReference>
<dbReference type="InterPro" id="IPR046433">
    <property type="entry name" value="ActCoA_hydro"/>
</dbReference>
<evidence type="ECO:0000313" key="5">
    <source>
        <dbReference type="EMBL" id="GEK91397.1"/>
    </source>
</evidence>
<dbReference type="Pfam" id="PF02550">
    <property type="entry name" value="AcetylCoA_hydro"/>
    <property type="match status" value="1"/>
</dbReference>
<dbReference type="InterPro" id="IPR003702">
    <property type="entry name" value="ActCoA_hydro_N"/>
</dbReference>
<feature type="domain" description="Acetyl-CoA hydrolase/transferase N-terminal" evidence="3">
    <location>
        <begin position="74"/>
        <end position="174"/>
    </location>
</feature>
<dbReference type="AlphaFoldDB" id="A0A511B0R7"/>
<reference evidence="5 6" key="1">
    <citation type="submission" date="2019-07" db="EMBL/GenBank/DDBJ databases">
        <title>Whole genome shotgun sequence of Alkalibacterium kapii NBRC 103247.</title>
        <authorList>
            <person name="Hosoyama A."/>
            <person name="Uohara A."/>
            <person name="Ohji S."/>
            <person name="Ichikawa N."/>
        </authorList>
    </citation>
    <scope>NUCLEOTIDE SEQUENCE [LARGE SCALE GENOMIC DNA]</scope>
    <source>
        <strain evidence="5 6">NBRC 103247</strain>
    </source>
</reference>
<proteinExistence type="inferred from homology"/>
<sequence>MLDMNIISTMEAVEMVKSNDEIVTGLGCSEGRLFMESLHLIADQVENVSITNCLPMHKFEFMDEKYKETFFINGWFYSPAVRTLHRNGNASFIPNNLHFAATKRLDHKKPSIYIGACSAVDQHGYVSLSMGNTYERRMMEAADIVILETNKNFPRTFGDVEIHVSEVDYFIEAEYEVPELPHVEPNEKDKTIGQHIADHIKDGDNLQFGIGGIPNAVAAALYDKKDLGIHTEMLTSEIAKLAKAGVINGSKKSLHKGKIVTTFIMGNQLLYDFVNDNPSVMVLDGNYVNHPTIIAKNDNQISINTTLEIDLTGQCASESIGPIQYSGTGGQADTARGAQDAKNGKSFIALYSTAMIKNKKTGEREKRSKIVPFLTPGAVVSLQRNDVDYVVTEYGVAKLRGTNVNERVERLIAIAHPDFREDLWKQAKELSIVGGA</sequence>
<name>A0A511B0R7_9LACT</name>
<evidence type="ECO:0000313" key="6">
    <source>
        <dbReference type="Proteomes" id="UP000321662"/>
    </source>
</evidence>
<dbReference type="InterPro" id="IPR026888">
    <property type="entry name" value="AcetylCoA_hyd_C"/>
</dbReference>
<dbReference type="Pfam" id="PF13336">
    <property type="entry name" value="AcetylCoA_hyd_C"/>
    <property type="match status" value="1"/>
</dbReference>
<dbReference type="RefSeq" id="WP_146924226.1">
    <property type="nucleotide sequence ID" value="NZ_BJUY01000010.1"/>
</dbReference>
<dbReference type="GO" id="GO:0008775">
    <property type="term" value="F:acetate CoA-transferase activity"/>
    <property type="evidence" value="ECO:0007669"/>
    <property type="project" value="InterPro"/>
</dbReference>
<dbReference type="PANTHER" id="PTHR21432:SF20">
    <property type="entry name" value="ACETYL-COA HYDROLASE"/>
    <property type="match status" value="1"/>
</dbReference>
<dbReference type="Gene3D" id="3.40.1080.10">
    <property type="entry name" value="Glutaconate Coenzyme A-transferase"/>
    <property type="match status" value="1"/>
</dbReference>
<dbReference type="PANTHER" id="PTHR21432">
    <property type="entry name" value="ACETYL-COA HYDROLASE-RELATED"/>
    <property type="match status" value="1"/>
</dbReference>
<evidence type="ECO:0000256" key="1">
    <source>
        <dbReference type="ARBA" id="ARBA00009632"/>
    </source>
</evidence>
<protein>
    <submittedName>
        <fullName evidence="5">4-hydroxybutyrate CoA-transferase</fullName>
    </submittedName>
</protein>
<dbReference type="InterPro" id="IPR038460">
    <property type="entry name" value="AcetylCoA_hyd_C_sf"/>
</dbReference>
<accession>A0A511B0R7</accession>
<organism evidence="5 6">
    <name type="scientific">Alkalibacterium kapii</name>
    <dbReference type="NCBI Taxonomy" id="426704"/>
    <lineage>
        <taxon>Bacteria</taxon>
        <taxon>Bacillati</taxon>
        <taxon>Bacillota</taxon>
        <taxon>Bacilli</taxon>
        <taxon>Lactobacillales</taxon>
        <taxon>Carnobacteriaceae</taxon>
        <taxon>Alkalibacterium</taxon>
    </lineage>
</organism>
<keyword evidence="6" id="KW-1185">Reference proteome</keyword>
<dbReference type="OrthoDB" id="9801795at2"/>
<evidence type="ECO:0000259" key="3">
    <source>
        <dbReference type="Pfam" id="PF02550"/>
    </source>
</evidence>